<protein>
    <submittedName>
        <fullName evidence="2">Uncharacterized protein</fullName>
    </submittedName>
</protein>
<reference evidence="2" key="1">
    <citation type="submission" date="2014-11" db="EMBL/GenBank/DDBJ databases">
        <authorList>
            <person name="Amaro Gonzalez C."/>
        </authorList>
    </citation>
    <scope>NUCLEOTIDE SEQUENCE</scope>
</reference>
<evidence type="ECO:0000313" key="2">
    <source>
        <dbReference type="EMBL" id="JAH32410.1"/>
    </source>
</evidence>
<name>A0A0E9RVA4_ANGAN</name>
<accession>A0A0E9RVA4</accession>
<reference evidence="2" key="2">
    <citation type="journal article" date="2015" name="Fish Shellfish Immunol.">
        <title>Early steps in the European eel (Anguilla anguilla)-Vibrio vulnificus interaction in the gills: Role of the RtxA13 toxin.</title>
        <authorList>
            <person name="Callol A."/>
            <person name="Pajuelo D."/>
            <person name="Ebbesson L."/>
            <person name="Teles M."/>
            <person name="MacKenzie S."/>
            <person name="Amaro C."/>
        </authorList>
    </citation>
    <scope>NUCLEOTIDE SEQUENCE</scope>
</reference>
<feature type="chain" id="PRO_5011850372" evidence="1">
    <location>
        <begin position="16"/>
        <end position="54"/>
    </location>
</feature>
<evidence type="ECO:0000256" key="1">
    <source>
        <dbReference type="SAM" id="SignalP"/>
    </source>
</evidence>
<proteinExistence type="predicted"/>
<dbReference type="AlphaFoldDB" id="A0A0E9RVA4"/>
<feature type="signal peptide" evidence="1">
    <location>
        <begin position="1"/>
        <end position="15"/>
    </location>
</feature>
<dbReference type="EMBL" id="GBXM01076167">
    <property type="protein sequence ID" value="JAH32410.1"/>
    <property type="molecule type" value="Transcribed_RNA"/>
</dbReference>
<organism evidence="2">
    <name type="scientific">Anguilla anguilla</name>
    <name type="common">European freshwater eel</name>
    <name type="synonym">Muraena anguilla</name>
    <dbReference type="NCBI Taxonomy" id="7936"/>
    <lineage>
        <taxon>Eukaryota</taxon>
        <taxon>Metazoa</taxon>
        <taxon>Chordata</taxon>
        <taxon>Craniata</taxon>
        <taxon>Vertebrata</taxon>
        <taxon>Euteleostomi</taxon>
        <taxon>Actinopterygii</taxon>
        <taxon>Neopterygii</taxon>
        <taxon>Teleostei</taxon>
        <taxon>Anguilliformes</taxon>
        <taxon>Anguillidae</taxon>
        <taxon>Anguilla</taxon>
    </lineage>
</organism>
<keyword evidence="1" id="KW-0732">Signal</keyword>
<dbReference type="EMBL" id="GBXM01084286">
    <property type="protein sequence ID" value="JAH24291.1"/>
    <property type="molecule type" value="Transcribed_RNA"/>
</dbReference>
<sequence>MLSLIMLHTVGLIYCDDSLSNSKVTCRPTTAILMGPNESEGQFSVNELIHMIPD</sequence>